<feature type="transmembrane region" description="Helical" evidence="11">
    <location>
        <begin position="522"/>
        <end position="548"/>
    </location>
</feature>
<evidence type="ECO:0000256" key="6">
    <source>
        <dbReference type="ARBA" id="ARBA00023065"/>
    </source>
</evidence>
<accession>A0A1X7V9N5</accession>
<evidence type="ECO:0000256" key="4">
    <source>
        <dbReference type="ARBA" id="ARBA00022737"/>
    </source>
</evidence>
<keyword evidence="4" id="KW-0677">Repeat</keyword>
<name>A0A1X7V9N5_AMPQE</name>
<feature type="transmembrane region" description="Helical" evidence="11">
    <location>
        <begin position="244"/>
        <end position="267"/>
    </location>
</feature>
<keyword evidence="8 11" id="KW-0472">Membrane</keyword>
<dbReference type="Gene3D" id="3.10.580.10">
    <property type="entry name" value="CBS-domain"/>
    <property type="match status" value="1"/>
</dbReference>
<dbReference type="InParanoid" id="A0A1X7V9N5"/>
<dbReference type="InterPro" id="IPR014743">
    <property type="entry name" value="Cl-channel_core"/>
</dbReference>
<dbReference type="eggNOG" id="KOG0474">
    <property type="taxonomic scope" value="Eukaryota"/>
</dbReference>
<keyword evidence="6 11" id="KW-0406">Ion transport</keyword>
<evidence type="ECO:0000256" key="1">
    <source>
        <dbReference type="ARBA" id="ARBA00004141"/>
    </source>
</evidence>
<feature type="transmembrane region" description="Helical" evidence="11">
    <location>
        <begin position="128"/>
        <end position="153"/>
    </location>
</feature>
<keyword evidence="2 11" id="KW-0813">Transport</keyword>
<dbReference type="PROSITE" id="PS51371">
    <property type="entry name" value="CBS"/>
    <property type="match status" value="1"/>
</dbReference>
<feature type="transmembrane region" description="Helical" evidence="11">
    <location>
        <begin position="183"/>
        <end position="200"/>
    </location>
</feature>
<feature type="compositionally biased region" description="Basic residues" evidence="12">
    <location>
        <begin position="679"/>
        <end position="688"/>
    </location>
</feature>
<dbReference type="GO" id="GO:0005765">
    <property type="term" value="C:lysosomal membrane"/>
    <property type="evidence" value="ECO:0007669"/>
    <property type="project" value="TreeGrafter"/>
</dbReference>
<feature type="transmembrane region" description="Helical" evidence="11">
    <location>
        <begin position="490"/>
        <end position="510"/>
    </location>
</feature>
<protein>
    <recommendedName>
        <fullName evidence="11">Chloride channel protein</fullName>
    </recommendedName>
</protein>
<evidence type="ECO:0000256" key="7">
    <source>
        <dbReference type="ARBA" id="ARBA00023122"/>
    </source>
</evidence>
<dbReference type="OMA" id="FARIDHG"/>
<feature type="transmembrane region" description="Helical" evidence="11">
    <location>
        <begin position="462"/>
        <end position="484"/>
    </location>
</feature>
<evidence type="ECO:0000256" key="2">
    <source>
        <dbReference type="ARBA" id="ARBA00022448"/>
    </source>
</evidence>
<dbReference type="PANTHER" id="PTHR11689">
    <property type="entry name" value="CHLORIDE CHANNEL PROTEIN CLC FAMILY MEMBER"/>
    <property type="match status" value="1"/>
</dbReference>
<dbReference type="InterPro" id="IPR046342">
    <property type="entry name" value="CBS_dom_sf"/>
</dbReference>
<dbReference type="InterPro" id="IPR000644">
    <property type="entry name" value="CBS_dom"/>
</dbReference>
<keyword evidence="5 11" id="KW-1133">Transmembrane helix</keyword>
<keyword evidence="3 11" id="KW-0812">Transmembrane</keyword>
<dbReference type="PANTHER" id="PTHR11689:SF158">
    <property type="entry name" value="H(+)_CL(-) EXCHANGE TRANSPORTER 6"/>
    <property type="match status" value="1"/>
</dbReference>
<dbReference type="InterPro" id="IPR001807">
    <property type="entry name" value="ClC"/>
</dbReference>
<feature type="transmembrane region" description="Helical" evidence="11">
    <location>
        <begin position="206"/>
        <end position="224"/>
    </location>
</feature>
<feature type="region of interest" description="Disordered" evidence="12">
    <location>
        <begin position="1"/>
        <end position="32"/>
    </location>
</feature>
<keyword evidence="7 10" id="KW-0129">CBS domain</keyword>
<feature type="transmembrane region" description="Helical" evidence="11">
    <location>
        <begin position="81"/>
        <end position="108"/>
    </location>
</feature>
<feature type="compositionally biased region" description="Low complexity" evidence="12">
    <location>
        <begin position="15"/>
        <end position="27"/>
    </location>
</feature>
<dbReference type="Pfam" id="PF00654">
    <property type="entry name" value="Voltage_CLC"/>
    <property type="match status" value="1"/>
</dbReference>
<dbReference type="InterPro" id="IPR051280">
    <property type="entry name" value="Cl-channel/antiporter"/>
</dbReference>
<dbReference type="AlphaFoldDB" id="A0A1X7V9N5"/>
<comment type="similarity">
    <text evidence="11">Belongs to the chloride channel (TC 2.A.49) family.</text>
</comment>
<reference evidence="14" key="1">
    <citation type="submission" date="2017-05" db="UniProtKB">
        <authorList>
            <consortium name="EnsemblMetazoa"/>
        </authorList>
    </citation>
    <scope>IDENTIFICATION</scope>
</reference>
<evidence type="ECO:0000256" key="10">
    <source>
        <dbReference type="PROSITE-ProRule" id="PRU00703"/>
    </source>
</evidence>
<sequence>MEAMVSNKARDEKNSLMMSNSSSSIRSKGSKNKKKLADLAQAQSVLPVKDYESLDYDVCYNVPHKQWLDSYKKETYKHIALMRWVMVALIGIVTGTIAFLINVGIHYLRLLKYQGFFRVYELTRDSGTIFLALLVIAGFNVFCSIFAGILVAIEPIAAGSGIPEIKCYLNGIRMPRVARIRTLMAKACGVLFSVAGGFLVGKEGPMIHTGAIVGAGIPQLRSFIWKKLRLPYPYFRDDKNKRDFVSCGAAAGVAAAFGAPIGGVLFSLEEGSSFWDQGLTWRSLFCAMCSTITLNLLLTGTPLVPEAKFGELDQPGLINFGRFSNGGSGGNLWTFPYLFLFILIGAGGGLLGAWFNSLNKRLTIYRMKHVFRKNFFYKMLEVILIAMVTTVSFFILATLLGTCVPVITRSEQQFANSTRNFFCPTGVTFSTIKFNDYFNDLATLMFNSEEDSIKQLFHQDGAFTLPTLGLAFICYYFIACWTYGAGLPSGLFVPCLTIGALYGRFIITAMQTAGIPTAIDPGTFALIGAAAFLGGVVRMTVSLTVILIESTDEIEYGLPLLVTLMVAKWVGDLFNEGLYDIHIEVKEIPLLGWDSPEKVDRLTATDVMNPDLKYIYPISNVGNIERLLTKTKHNAFFVVTAPLSASTEDTTSSIGVSKQSPLLYKRQSMHPIHRTKLMEQRRRRKEALKRKEYKEATINDDGESSGATPFSSGAVEGLHDNANNAFTFLGLILRSQLVKLMHNRIFFDEENGVETQHCIKHEELNEDYPRFKRIDDIELKEEDKRMQMDVSLYMNPCPYTVSYHAPLRRVFNLFRTMGLRHLPVIDNSGKVRVVEKGKVEQRGML</sequence>
<evidence type="ECO:0000256" key="3">
    <source>
        <dbReference type="ARBA" id="ARBA00022692"/>
    </source>
</evidence>
<evidence type="ECO:0000313" key="14">
    <source>
        <dbReference type="EnsemblMetazoa" id="Aqu2.1.36716_001"/>
    </source>
</evidence>
<dbReference type="OrthoDB" id="428525at2759"/>
<dbReference type="SUPFAM" id="SSF54631">
    <property type="entry name" value="CBS-domain pair"/>
    <property type="match status" value="1"/>
</dbReference>
<evidence type="ECO:0000256" key="9">
    <source>
        <dbReference type="ARBA" id="ARBA00023214"/>
    </source>
</evidence>
<feature type="transmembrane region" description="Helical" evidence="11">
    <location>
        <begin position="375"/>
        <end position="400"/>
    </location>
</feature>
<dbReference type="Gene3D" id="1.10.3080.10">
    <property type="entry name" value="Clc chloride channel"/>
    <property type="match status" value="1"/>
</dbReference>
<organism evidence="14">
    <name type="scientific">Amphimedon queenslandica</name>
    <name type="common">Sponge</name>
    <dbReference type="NCBI Taxonomy" id="400682"/>
    <lineage>
        <taxon>Eukaryota</taxon>
        <taxon>Metazoa</taxon>
        <taxon>Porifera</taxon>
        <taxon>Demospongiae</taxon>
        <taxon>Heteroscleromorpha</taxon>
        <taxon>Haplosclerida</taxon>
        <taxon>Niphatidae</taxon>
        <taxon>Amphimedon</taxon>
    </lineage>
</organism>
<evidence type="ECO:0000259" key="13">
    <source>
        <dbReference type="PROSITE" id="PS51371"/>
    </source>
</evidence>
<feature type="transmembrane region" description="Helical" evidence="11">
    <location>
        <begin position="332"/>
        <end position="355"/>
    </location>
</feature>
<dbReference type="Pfam" id="PF00571">
    <property type="entry name" value="CBS"/>
    <property type="match status" value="1"/>
</dbReference>
<feature type="region of interest" description="Disordered" evidence="12">
    <location>
        <begin position="679"/>
        <end position="711"/>
    </location>
</feature>
<comment type="subcellular location">
    <subcellularLocation>
        <location evidence="1 11">Membrane</location>
        <topology evidence="1 11">Multi-pass membrane protein</topology>
    </subcellularLocation>
</comment>
<dbReference type="EnsemblMetazoa" id="Aqu2.1.36716_001">
    <property type="protein sequence ID" value="Aqu2.1.36716_001"/>
    <property type="gene ID" value="Aqu2.1.36716"/>
</dbReference>
<dbReference type="PRINTS" id="PR00762">
    <property type="entry name" value="CLCHANNEL"/>
</dbReference>
<evidence type="ECO:0000256" key="11">
    <source>
        <dbReference type="RuleBase" id="RU361221"/>
    </source>
</evidence>
<dbReference type="SUPFAM" id="SSF81340">
    <property type="entry name" value="Clc chloride channel"/>
    <property type="match status" value="1"/>
</dbReference>
<evidence type="ECO:0000256" key="5">
    <source>
        <dbReference type="ARBA" id="ARBA00022989"/>
    </source>
</evidence>
<dbReference type="GO" id="GO:0005254">
    <property type="term" value="F:chloride channel activity"/>
    <property type="evidence" value="ECO:0007669"/>
    <property type="project" value="UniProtKB-UniRule"/>
</dbReference>
<keyword evidence="9 11" id="KW-0868">Chloride</keyword>
<feature type="domain" description="CBS" evidence="13">
    <location>
        <begin position="794"/>
        <end position="845"/>
    </location>
</feature>
<dbReference type="STRING" id="400682.A0A1X7V9N5"/>
<evidence type="ECO:0000256" key="12">
    <source>
        <dbReference type="SAM" id="MobiDB-lite"/>
    </source>
</evidence>
<evidence type="ECO:0000256" key="8">
    <source>
        <dbReference type="ARBA" id="ARBA00023136"/>
    </source>
</evidence>
<proteinExistence type="inferred from homology"/>